<sequence length="91" mass="9995">MIGVAYRLTCDRGARLMITLCAVVKALICRRLVSLLGRLLVHWRCPGLAMKDSSSGVERLRTPRNRESGSAVVLAACNTYDPGIISKSWGY</sequence>
<proteinExistence type="predicted"/>
<comment type="caution">
    <text evidence="1">The sequence shown here is derived from an EMBL/GenBank/DDBJ whole genome shotgun (WGS) entry which is preliminary data.</text>
</comment>
<evidence type="ECO:0000313" key="3">
    <source>
        <dbReference type="Proteomes" id="UP000197138"/>
    </source>
</evidence>
<dbReference type="AlphaFoldDB" id="A0A218X5A0"/>
<evidence type="ECO:0000313" key="4">
    <source>
        <dbReference type="Proteomes" id="UP000233551"/>
    </source>
</evidence>
<name>A0A218X5A0_PUNGR</name>
<keyword evidence="4" id="KW-1185">Reference proteome</keyword>
<organism evidence="1 3">
    <name type="scientific">Punica granatum</name>
    <name type="common">Pomegranate</name>
    <dbReference type="NCBI Taxonomy" id="22663"/>
    <lineage>
        <taxon>Eukaryota</taxon>
        <taxon>Viridiplantae</taxon>
        <taxon>Streptophyta</taxon>
        <taxon>Embryophyta</taxon>
        <taxon>Tracheophyta</taxon>
        <taxon>Spermatophyta</taxon>
        <taxon>Magnoliopsida</taxon>
        <taxon>eudicotyledons</taxon>
        <taxon>Gunneridae</taxon>
        <taxon>Pentapetalae</taxon>
        <taxon>rosids</taxon>
        <taxon>malvids</taxon>
        <taxon>Myrtales</taxon>
        <taxon>Lythraceae</taxon>
        <taxon>Punica</taxon>
    </lineage>
</organism>
<dbReference type="Proteomes" id="UP000233551">
    <property type="component" value="Unassembled WGS sequence"/>
</dbReference>
<dbReference type="EMBL" id="MTKT01002342">
    <property type="protein sequence ID" value="OWM80137.1"/>
    <property type="molecule type" value="Genomic_DNA"/>
</dbReference>
<dbReference type="EMBL" id="PGOL01001437">
    <property type="protein sequence ID" value="PKI58135.1"/>
    <property type="molecule type" value="Genomic_DNA"/>
</dbReference>
<protein>
    <submittedName>
        <fullName evidence="1">Uncharacterized protein</fullName>
    </submittedName>
</protein>
<accession>A0A218X5A0</accession>
<dbReference type="Proteomes" id="UP000197138">
    <property type="component" value="Unassembled WGS sequence"/>
</dbReference>
<reference evidence="2 4" key="3">
    <citation type="submission" date="2017-11" db="EMBL/GenBank/DDBJ databases">
        <title>De-novo sequencing of pomegranate (Punica granatum L.) genome.</title>
        <authorList>
            <person name="Akparov Z."/>
            <person name="Amiraslanov A."/>
            <person name="Hajiyeva S."/>
            <person name="Abbasov M."/>
            <person name="Kaur K."/>
            <person name="Hamwieh A."/>
            <person name="Solovyev V."/>
            <person name="Salamov A."/>
            <person name="Braich B."/>
            <person name="Kosarev P."/>
            <person name="Mahmoud A."/>
            <person name="Hajiyev E."/>
            <person name="Babayeva S."/>
            <person name="Izzatullayeva V."/>
            <person name="Mammadov A."/>
            <person name="Mammadov A."/>
            <person name="Sharifova S."/>
            <person name="Ojaghi J."/>
            <person name="Eynullazada K."/>
            <person name="Bayramov B."/>
            <person name="Abdulazimova A."/>
            <person name="Shahmuradov I."/>
        </authorList>
    </citation>
    <scope>NUCLEOTIDE SEQUENCE [LARGE SCALE GENOMIC DNA]</scope>
    <source>
        <strain evidence="2">AG2017</strain>
        <strain evidence="4">cv. AG2017</strain>
        <tissue evidence="2">Leaf</tissue>
    </source>
</reference>
<reference evidence="1" key="2">
    <citation type="submission" date="2017-06" db="EMBL/GenBank/DDBJ databases">
        <title>The pomegranate genome and the genomics of punicalagin biosynthesis.</title>
        <authorList>
            <person name="Xu C."/>
        </authorList>
    </citation>
    <scope>NUCLEOTIDE SEQUENCE [LARGE SCALE GENOMIC DNA]</scope>
    <source>
        <tissue evidence="1">Fresh leaf</tissue>
    </source>
</reference>
<gene>
    <name evidence="1" type="ORF">CDL15_Pgr027128</name>
    <name evidence="2" type="ORF">CRG98_021465</name>
</gene>
<evidence type="ECO:0000313" key="2">
    <source>
        <dbReference type="EMBL" id="PKI58135.1"/>
    </source>
</evidence>
<reference evidence="3" key="1">
    <citation type="journal article" date="2017" name="Plant J.">
        <title>The pomegranate (Punica granatum L.) genome and the genomics of punicalagin biosynthesis.</title>
        <authorList>
            <person name="Qin G."/>
            <person name="Xu C."/>
            <person name="Ming R."/>
            <person name="Tang H."/>
            <person name="Guyot R."/>
            <person name="Kramer E.M."/>
            <person name="Hu Y."/>
            <person name="Yi X."/>
            <person name="Qi Y."/>
            <person name="Xu X."/>
            <person name="Gao Z."/>
            <person name="Pan H."/>
            <person name="Jian J."/>
            <person name="Tian Y."/>
            <person name="Yue Z."/>
            <person name="Xu Y."/>
        </authorList>
    </citation>
    <scope>NUCLEOTIDE SEQUENCE [LARGE SCALE GENOMIC DNA]</scope>
    <source>
        <strain evidence="3">cv. Dabenzi</strain>
    </source>
</reference>
<evidence type="ECO:0000313" key="1">
    <source>
        <dbReference type="EMBL" id="OWM80137.1"/>
    </source>
</evidence>